<dbReference type="Pfam" id="PF00211">
    <property type="entry name" value="Guanylate_cyc"/>
    <property type="match status" value="1"/>
</dbReference>
<keyword evidence="4 6" id="KW-1133">Transmembrane helix</keyword>
<organism evidence="9 10">
    <name type="scientific">Zooshikella harenae</name>
    <dbReference type="NCBI Taxonomy" id="2827238"/>
    <lineage>
        <taxon>Bacteria</taxon>
        <taxon>Pseudomonadati</taxon>
        <taxon>Pseudomonadota</taxon>
        <taxon>Gammaproteobacteria</taxon>
        <taxon>Oceanospirillales</taxon>
        <taxon>Zooshikellaceae</taxon>
        <taxon>Zooshikella</taxon>
    </lineage>
</organism>
<keyword evidence="5 6" id="KW-0472">Membrane</keyword>
<evidence type="ECO:0000259" key="7">
    <source>
        <dbReference type="PROSITE" id="PS50125"/>
    </source>
</evidence>
<keyword evidence="2" id="KW-1003">Cell membrane</keyword>
<evidence type="ECO:0000256" key="5">
    <source>
        <dbReference type="ARBA" id="ARBA00023136"/>
    </source>
</evidence>
<feature type="transmembrane region" description="Helical" evidence="6">
    <location>
        <begin position="64"/>
        <end position="82"/>
    </location>
</feature>
<feature type="transmembrane region" description="Helical" evidence="6">
    <location>
        <begin position="30"/>
        <end position="52"/>
    </location>
</feature>
<accession>A0ABS5Z9S3</accession>
<dbReference type="SUPFAM" id="SSF81343">
    <property type="entry name" value="Fumarate reductase respiratory complex transmembrane subunits"/>
    <property type="match status" value="1"/>
</dbReference>
<evidence type="ECO:0000256" key="2">
    <source>
        <dbReference type="ARBA" id="ARBA00022475"/>
    </source>
</evidence>
<feature type="domain" description="2Fe-2S ferredoxin-type" evidence="8">
    <location>
        <begin position="230"/>
        <end position="323"/>
    </location>
</feature>
<keyword evidence="10" id="KW-1185">Reference proteome</keyword>
<feature type="transmembrane region" description="Helical" evidence="6">
    <location>
        <begin position="113"/>
        <end position="134"/>
    </location>
</feature>
<dbReference type="SUPFAM" id="SSF55073">
    <property type="entry name" value="Nucleotide cyclase"/>
    <property type="match status" value="1"/>
</dbReference>
<keyword evidence="3 6" id="KW-0812">Transmembrane</keyword>
<dbReference type="SMART" id="SM00044">
    <property type="entry name" value="CYCc"/>
    <property type="match status" value="1"/>
</dbReference>
<evidence type="ECO:0000256" key="6">
    <source>
        <dbReference type="SAM" id="Phobius"/>
    </source>
</evidence>
<protein>
    <submittedName>
        <fullName evidence="9">Adenylate/guanylate cyclase domain-containing protein</fullName>
    </submittedName>
</protein>
<dbReference type="InterPro" id="IPR012675">
    <property type="entry name" value="Beta-grasp_dom_sf"/>
</dbReference>
<feature type="domain" description="Guanylate cyclase" evidence="7">
    <location>
        <begin position="344"/>
        <end position="477"/>
    </location>
</feature>
<evidence type="ECO:0000313" key="9">
    <source>
        <dbReference type="EMBL" id="MBU2710040.1"/>
    </source>
</evidence>
<dbReference type="Proteomes" id="UP000690515">
    <property type="component" value="Unassembled WGS sequence"/>
</dbReference>
<feature type="transmembrane region" description="Helical" evidence="6">
    <location>
        <begin position="201"/>
        <end position="219"/>
    </location>
</feature>
<dbReference type="Gene3D" id="3.30.70.1230">
    <property type="entry name" value="Nucleotide cyclase"/>
    <property type="match status" value="1"/>
</dbReference>
<dbReference type="Gene3D" id="3.10.20.30">
    <property type="match status" value="1"/>
</dbReference>
<dbReference type="CDD" id="cd07302">
    <property type="entry name" value="CHD"/>
    <property type="match status" value="1"/>
</dbReference>
<comment type="caution">
    <text evidence="9">The sequence shown here is derived from an EMBL/GenBank/DDBJ whole genome shotgun (WGS) entry which is preliminary data.</text>
</comment>
<feature type="transmembrane region" description="Helical" evidence="6">
    <location>
        <begin position="146"/>
        <end position="164"/>
    </location>
</feature>
<dbReference type="InterPro" id="IPR029787">
    <property type="entry name" value="Nucleotide_cyclase"/>
</dbReference>
<evidence type="ECO:0000256" key="4">
    <source>
        <dbReference type="ARBA" id="ARBA00022989"/>
    </source>
</evidence>
<evidence type="ECO:0000259" key="8">
    <source>
        <dbReference type="PROSITE" id="PS51085"/>
    </source>
</evidence>
<reference evidence="9 10" key="1">
    <citation type="submission" date="2021-04" db="EMBL/GenBank/DDBJ databases">
        <authorList>
            <person name="Pira H."/>
            <person name="Risdian C."/>
            <person name="Wink J."/>
        </authorList>
    </citation>
    <scope>NUCLEOTIDE SEQUENCE [LARGE SCALE GENOMIC DNA]</scope>
    <source>
        <strain evidence="9 10">WH53</strain>
    </source>
</reference>
<dbReference type="CDD" id="cd00207">
    <property type="entry name" value="fer2"/>
    <property type="match status" value="1"/>
</dbReference>
<dbReference type="PANTHER" id="PTHR43081:SF17">
    <property type="entry name" value="BLL5647 PROTEIN"/>
    <property type="match status" value="1"/>
</dbReference>
<dbReference type="SUPFAM" id="SSF54292">
    <property type="entry name" value="2Fe-2S ferredoxin-like"/>
    <property type="match status" value="1"/>
</dbReference>
<gene>
    <name evidence="9" type="ORF">KCG35_03120</name>
</gene>
<dbReference type="RefSeq" id="WP_215818202.1">
    <property type="nucleotide sequence ID" value="NZ_JAGSOY010000004.1"/>
</dbReference>
<dbReference type="InterPro" id="IPR001041">
    <property type="entry name" value="2Fe-2S_ferredoxin-type"/>
</dbReference>
<dbReference type="Pfam" id="PF00111">
    <property type="entry name" value="Fer2"/>
    <property type="match status" value="1"/>
</dbReference>
<dbReference type="InterPro" id="IPR036010">
    <property type="entry name" value="2Fe-2S_ferredoxin-like_sf"/>
</dbReference>
<evidence type="ECO:0000313" key="10">
    <source>
        <dbReference type="Proteomes" id="UP000690515"/>
    </source>
</evidence>
<evidence type="ECO:0000256" key="3">
    <source>
        <dbReference type="ARBA" id="ARBA00022692"/>
    </source>
</evidence>
<comment type="subcellular location">
    <subcellularLocation>
        <location evidence="1">Cell membrane</location>
        <topology evidence="1">Multi-pass membrane protein</topology>
    </subcellularLocation>
</comment>
<dbReference type="InterPro" id="IPR034804">
    <property type="entry name" value="SQR/QFR_C/D"/>
</dbReference>
<evidence type="ECO:0000256" key="1">
    <source>
        <dbReference type="ARBA" id="ARBA00004651"/>
    </source>
</evidence>
<dbReference type="InterPro" id="IPR001054">
    <property type="entry name" value="A/G_cyclase"/>
</dbReference>
<dbReference type="PROSITE" id="PS51085">
    <property type="entry name" value="2FE2S_FER_2"/>
    <property type="match status" value="1"/>
</dbReference>
<dbReference type="EMBL" id="JAGSOY010000004">
    <property type="protein sequence ID" value="MBU2710040.1"/>
    <property type="molecule type" value="Genomic_DNA"/>
</dbReference>
<proteinExistence type="predicted"/>
<dbReference type="PANTHER" id="PTHR43081">
    <property type="entry name" value="ADENYLATE CYCLASE, TERMINAL-DIFFERENTIATION SPECIFIC-RELATED"/>
    <property type="match status" value="1"/>
</dbReference>
<dbReference type="PROSITE" id="PS50125">
    <property type="entry name" value="GUANYLATE_CYCLASE_2"/>
    <property type="match status" value="1"/>
</dbReference>
<name>A0ABS5Z9S3_9GAMM</name>
<dbReference type="InterPro" id="IPR050697">
    <property type="entry name" value="Adenylyl/Guanylyl_Cyclase_3/4"/>
</dbReference>
<sequence>MHLINHSMGLIDIHWQNTARQWLLAPWNTVVGQMVMFLAVFTHMVNAIWVLARRNFQGIAGWEWRQIVSGLLIPVMLVQHVLATNALVDRFAVDHDYLSIQLIYWSLAPEKGIWQAATLLLVWYHGCLGIHYWLRVNRWYQNLQGYWLGGAVLIPVLALAGFIASGRQLLRMLDEALIAKIETQANFTEDYFFAVEDYTRYAWLVYVVILALPLMVRWLNYLWLQQQTVGQLCLASGQNIRLIRNTSLLDTFRQHDIPHAAICGGRGRCTTCRVLITSGEVSLAPPNAVEKQALDKINAPAHTRLACQLYPTGTISVQPLLSPDVRASASKRPGGLDGHEREVAILFLDLRDSTRLGEQRLPYDVLFILNQFFAEMTAALHDTEGHYAQFAGDGLMALYGLEENNQVRVCWQALKGVALMQAKLVHLNGLLSSELLAPLSCGIGLHFGRAIVGTMGPPAAQIISAIGDDVNTAARLEQQSKVTGYPIIISSAFLSILAIDTNEWPGYTIQLKGKKQEVTFYGFYEIPEAWLLDYGY</sequence>